<organism evidence="2 3">
    <name type="scientific">Nitrobacter winogradskyi</name>
    <name type="common">Nitrobacter agilis</name>
    <dbReference type="NCBI Taxonomy" id="913"/>
    <lineage>
        <taxon>Bacteria</taxon>
        <taxon>Pseudomonadati</taxon>
        <taxon>Pseudomonadota</taxon>
        <taxon>Alphaproteobacteria</taxon>
        <taxon>Hyphomicrobiales</taxon>
        <taxon>Nitrobacteraceae</taxon>
        <taxon>Nitrobacter</taxon>
    </lineage>
</organism>
<evidence type="ECO:0000313" key="2">
    <source>
        <dbReference type="EMBL" id="GEC14231.1"/>
    </source>
</evidence>
<accession>A0A4Y3W868</accession>
<feature type="compositionally biased region" description="Basic and acidic residues" evidence="1">
    <location>
        <begin position="20"/>
        <end position="30"/>
    </location>
</feature>
<sequence>MFLKEKPAGVGGPPAGFDEGGDRGSKRPARTDNRYGALAFLDPGAGLACGGLFVLRTALTSSSPWSIAMARTPRDLADRMTARRRQAKADDGFARETFTQPREQACQTARAFLDRWPAAAYMTAVESWR</sequence>
<protein>
    <submittedName>
        <fullName evidence="2">Uncharacterized protein</fullName>
    </submittedName>
</protein>
<evidence type="ECO:0000256" key="1">
    <source>
        <dbReference type="SAM" id="MobiDB-lite"/>
    </source>
</evidence>
<gene>
    <name evidence="2" type="ORF">NWI01_01230</name>
</gene>
<comment type="caution">
    <text evidence="2">The sequence shown here is derived from an EMBL/GenBank/DDBJ whole genome shotgun (WGS) entry which is preliminary data.</text>
</comment>
<dbReference type="Proteomes" id="UP000318825">
    <property type="component" value="Unassembled WGS sequence"/>
</dbReference>
<dbReference type="AlphaFoldDB" id="A0A4Y3W868"/>
<name>A0A4Y3W868_NITWI</name>
<feature type="region of interest" description="Disordered" evidence="1">
    <location>
        <begin position="1"/>
        <end position="30"/>
    </location>
</feature>
<reference evidence="2 3" key="1">
    <citation type="submission" date="2019-06" db="EMBL/GenBank/DDBJ databases">
        <title>Whole genome shotgun sequence of Nitrobacter winogradskyi NBRC 14297.</title>
        <authorList>
            <person name="Hosoyama A."/>
            <person name="Uohara A."/>
            <person name="Ohji S."/>
            <person name="Ichikawa N."/>
        </authorList>
    </citation>
    <scope>NUCLEOTIDE SEQUENCE [LARGE SCALE GENOMIC DNA]</scope>
    <source>
        <strain evidence="2 3">NBRC 14297</strain>
    </source>
</reference>
<evidence type="ECO:0000313" key="3">
    <source>
        <dbReference type="Proteomes" id="UP000318825"/>
    </source>
</evidence>
<proteinExistence type="predicted"/>
<dbReference type="EMBL" id="BJNF01000002">
    <property type="protein sequence ID" value="GEC14231.1"/>
    <property type="molecule type" value="Genomic_DNA"/>
</dbReference>